<dbReference type="KEGG" id="phs:C2L64_44415"/>
<gene>
    <name evidence="2" type="ORF">C2L64_44415</name>
</gene>
<evidence type="ECO:0000313" key="3">
    <source>
        <dbReference type="Proteomes" id="UP000236649"/>
    </source>
</evidence>
<dbReference type="AlphaFoldDB" id="A0AAN1JM60"/>
<keyword evidence="1" id="KW-0812">Transmembrane</keyword>
<feature type="transmembrane region" description="Helical" evidence="1">
    <location>
        <begin position="62"/>
        <end position="82"/>
    </location>
</feature>
<name>A0AAN1JM60_9BURK</name>
<dbReference type="Proteomes" id="UP000236649">
    <property type="component" value="Chromosome 4"/>
</dbReference>
<dbReference type="GeneID" id="55535352"/>
<reference evidence="2 3" key="1">
    <citation type="submission" date="2018-01" db="EMBL/GenBank/DDBJ databases">
        <title>Species boundaries and ecological features among Paraburkholderia terrae DSMZ17804T, P. hospita DSMZ17164T and P. caribensis DSMZ13236T.</title>
        <authorList>
            <person name="Pratama A.A."/>
        </authorList>
    </citation>
    <scope>NUCLEOTIDE SEQUENCE [LARGE SCALE GENOMIC DNA]</scope>
    <source>
        <strain evidence="2 3">DSM 17164</strain>
    </source>
</reference>
<sequence length="121" mass="13511">MDDFAYLSRESNAAWLDGRGDGRFERYEKFYQSEQSVNADGFDLEKANEEYAGYVSSQPSPLLSFLSAPSVGRVVIALFALYMGTRVVPQLAKVGPSVTGIALVAAFVGLRVFHRRNRKRR</sequence>
<keyword evidence="1" id="KW-1133">Transmembrane helix</keyword>
<dbReference type="EMBL" id="CP026108">
    <property type="protein sequence ID" value="AUT75437.1"/>
    <property type="molecule type" value="Genomic_DNA"/>
</dbReference>
<feature type="transmembrane region" description="Helical" evidence="1">
    <location>
        <begin position="94"/>
        <end position="113"/>
    </location>
</feature>
<evidence type="ECO:0000313" key="2">
    <source>
        <dbReference type="EMBL" id="AUT75437.1"/>
    </source>
</evidence>
<evidence type="ECO:0000256" key="1">
    <source>
        <dbReference type="SAM" id="Phobius"/>
    </source>
</evidence>
<dbReference type="RefSeq" id="WP_103153761.1">
    <property type="nucleotide sequence ID" value="NZ_CP026108.1"/>
</dbReference>
<accession>A0AAN1JM60</accession>
<organism evidence="2 3">
    <name type="scientific">Paraburkholderia hospita</name>
    <dbReference type="NCBI Taxonomy" id="169430"/>
    <lineage>
        <taxon>Bacteria</taxon>
        <taxon>Pseudomonadati</taxon>
        <taxon>Pseudomonadota</taxon>
        <taxon>Betaproteobacteria</taxon>
        <taxon>Burkholderiales</taxon>
        <taxon>Burkholderiaceae</taxon>
        <taxon>Paraburkholderia</taxon>
    </lineage>
</organism>
<protein>
    <submittedName>
        <fullName evidence="2">Uncharacterized protein</fullName>
    </submittedName>
</protein>
<proteinExistence type="predicted"/>
<keyword evidence="1" id="KW-0472">Membrane</keyword>